<dbReference type="CDD" id="cd07996">
    <property type="entry name" value="WGR_MMR_like"/>
    <property type="match status" value="1"/>
</dbReference>
<evidence type="ECO:0000313" key="3">
    <source>
        <dbReference type="Proteomes" id="UP000218891"/>
    </source>
</evidence>
<organism evidence="2 3">
    <name type="scientific">Phaeobacter piscinae</name>
    <dbReference type="NCBI Taxonomy" id="1580596"/>
    <lineage>
        <taxon>Bacteria</taxon>
        <taxon>Pseudomonadati</taxon>
        <taxon>Pseudomonadota</taxon>
        <taxon>Alphaproteobacteria</taxon>
        <taxon>Rhodobacterales</taxon>
        <taxon>Roseobacteraceae</taxon>
        <taxon>Phaeobacter</taxon>
    </lineage>
</organism>
<gene>
    <name evidence="2" type="ORF">PhaeoP36_00846</name>
</gene>
<evidence type="ECO:0000313" key="2">
    <source>
        <dbReference type="EMBL" id="ATG35004.1"/>
    </source>
</evidence>
<dbReference type="InterPro" id="IPR036930">
    <property type="entry name" value="WGR_dom_sf"/>
</dbReference>
<reference evidence="2 3" key="1">
    <citation type="journal article" date="2017" name="Front. Microbiol.">
        <title>Phaeobacter piscinae sp. nov., a species of the Roseobacter group and potential aquaculture probiont.</title>
        <authorList>
            <person name="Sonnenschein E.C."/>
            <person name="Phippen C.B.W."/>
            <person name="Nielsen K.F."/>
            <person name="Mateiu R.V."/>
            <person name="Melchiorsen J."/>
            <person name="Gram L."/>
            <person name="Overmann J."/>
            <person name="Freese H.M."/>
        </authorList>
    </citation>
    <scope>NUCLEOTIDE SEQUENCE [LARGE SCALE GENOMIC DNA]</scope>
    <source>
        <strain evidence="2 3">P36</strain>
    </source>
</reference>
<accession>A0ABM6PBG7</accession>
<feature type="domain" description="WGR" evidence="1">
    <location>
        <begin position="74"/>
        <end position="147"/>
    </location>
</feature>
<dbReference type="Proteomes" id="UP000218891">
    <property type="component" value="Chromosome"/>
</dbReference>
<proteinExistence type="predicted"/>
<reference evidence="2 3" key="2">
    <citation type="journal article" date="2017" name="Genome Biol. Evol.">
        <title>Trajectories and Drivers of Genome Evolution in Surface-Associated Marine Phaeobacter.</title>
        <authorList>
            <person name="Freese H.M."/>
            <person name="Sikorski J."/>
            <person name="Bunk B."/>
            <person name="Scheuner C."/>
            <person name="Meier-Kolthoff J.P."/>
            <person name="Sproer C."/>
            <person name="Gram L."/>
            <person name="Overmann J."/>
        </authorList>
    </citation>
    <scope>NUCLEOTIDE SEQUENCE [LARGE SCALE GENOMIC DNA]</scope>
    <source>
        <strain evidence="2 3">P36</strain>
    </source>
</reference>
<dbReference type="Pfam" id="PF05406">
    <property type="entry name" value="WGR"/>
    <property type="match status" value="1"/>
</dbReference>
<name>A0ABM6PBG7_9RHOB</name>
<keyword evidence="3" id="KW-1185">Reference proteome</keyword>
<dbReference type="SUPFAM" id="SSF142921">
    <property type="entry name" value="WGR domain-like"/>
    <property type="match status" value="1"/>
</dbReference>
<protein>
    <submittedName>
        <fullName evidence="2">WGR domain protein</fullName>
    </submittedName>
</protein>
<dbReference type="InterPro" id="IPR008893">
    <property type="entry name" value="WGR_domain"/>
</dbReference>
<dbReference type="EMBL" id="CP010643">
    <property type="protein sequence ID" value="ATG35004.1"/>
    <property type="molecule type" value="Genomic_DNA"/>
</dbReference>
<reference evidence="2 3" key="4">
    <citation type="journal article" date="2018" name="Environ. Microbiol. Rep.">
        <title>Phylogenetic distribution of roseobacticides in the Roseobacter group and their effect on microalgae.</title>
        <authorList>
            <person name="Sonnenschein E.C."/>
            <person name="Phippen C.B."/>
            <person name="Bentzon-Tilia M."/>
            <person name="Rasmussen S.A."/>
            <person name="Nielsen K.F."/>
            <person name="Gram L."/>
        </authorList>
    </citation>
    <scope>NUCLEOTIDE SEQUENCE [LARGE SCALE GENOMIC DNA]</scope>
    <source>
        <strain evidence="2 3">P36</strain>
    </source>
</reference>
<sequence length="155" mass="17183">MTTPRAANTTATSDHKPQTDKGGYLAAGCCGQMATGRSMGMRNPGENGWTVGAHTGIHRKPRYPQSFAGRRPVQIRLEKFDYIEGQHRYCVLNLSQTLFGEWCVEQTNGPLGEAGGQQRRSYYTSQETALAAAEKHRDRQIKRGFVPIPVQLGLF</sequence>
<reference evidence="2 3" key="3">
    <citation type="journal article" date="2017" name="Int. J. Syst. Evol. Microbiol.">
        <title>Adaptation of Surface-Associated Bacteria to the Open Ocean: A Genomically Distinct Subpopulation of Phaeobacter gallaeciensis Colonizes Pacific Mesozooplankton.</title>
        <authorList>
            <person name="Freese H.M."/>
            <person name="Methner A."/>
            <person name="Overmann J."/>
        </authorList>
    </citation>
    <scope>NUCLEOTIDE SEQUENCE [LARGE SCALE GENOMIC DNA]</scope>
    <source>
        <strain evidence="2 3">P36</strain>
    </source>
</reference>
<dbReference type="InterPro" id="IPR049809">
    <property type="entry name" value="YehF/YfeS-like_WGR"/>
</dbReference>
<evidence type="ECO:0000259" key="1">
    <source>
        <dbReference type="Pfam" id="PF05406"/>
    </source>
</evidence>